<feature type="active site" description="Proton acceptor" evidence="8 9">
    <location>
        <position position="178"/>
    </location>
</feature>
<comment type="function">
    <text evidence="7 8">Catalyzes the reversible reaction in which hydroxymethyl group from 5,10-methylenetetrahydrofolate is transferred onto alpha-ketoisovalerate to form ketopantoate.</text>
</comment>
<evidence type="ECO:0000256" key="2">
    <source>
        <dbReference type="ARBA" id="ARBA00008676"/>
    </source>
</evidence>
<evidence type="ECO:0000256" key="6">
    <source>
        <dbReference type="ARBA" id="ARBA00022723"/>
    </source>
</evidence>
<dbReference type="PANTHER" id="PTHR20881:SF0">
    <property type="entry name" value="3-METHYL-2-OXOBUTANOATE HYDROXYMETHYLTRANSFERASE"/>
    <property type="match status" value="1"/>
</dbReference>
<feature type="binding site" evidence="8 11">
    <location>
        <position position="81"/>
    </location>
    <ligand>
        <name>Mg(2+)</name>
        <dbReference type="ChEBI" id="CHEBI:18420"/>
    </ligand>
</feature>
<dbReference type="GO" id="GO:0015940">
    <property type="term" value="P:pantothenate biosynthetic process"/>
    <property type="evidence" value="ECO:0007669"/>
    <property type="project" value="UniProtKB-UniRule"/>
</dbReference>
<gene>
    <name evidence="8 12" type="primary">panB</name>
    <name evidence="12" type="ORF">Ctma_1534</name>
</gene>
<sequence>MNIEQLEIFKQSGEKITCLTAYDSSFAQVFDACGVDIILIGDSLGNVIQGGENTLGVSMDDMVYHTQAVVTGAQNTMLIADMPYQSYTNAIQTLKNAQRLMDAGVQMVKLEGGREHEASFKILRDNDIPVCGHLGLQPQSVIEMGGYKVQGKDANSAQRILEDAKMLEGWGVKVIVIECVPVSLAKNLSEQLTIPTIGIGAGVNCDGQVLVGYDMLGITQNAPKFVKNFLTNGSVQSATNDFIQAVKNGSFPAKEHSYG</sequence>
<dbReference type="PANTHER" id="PTHR20881">
    <property type="entry name" value="3-METHYL-2-OXOBUTANOATE HYDROXYMETHYLTRANSFERASE"/>
    <property type="match status" value="1"/>
</dbReference>
<dbReference type="InterPro" id="IPR003700">
    <property type="entry name" value="Pantoate_hydroxy_MeTrfase"/>
</dbReference>
<comment type="similarity">
    <text evidence="2 8">Belongs to the PanB family.</text>
</comment>
<dbReference type="SUPFAM" id="SSF51621">
    <property type="entry name" value="Phosphoenolpyruvate/pyruvate domain"/>
    <property type="match status" value="1"/>
</dbReference>
<dbReference type="HAMAP" id="MF_00156">
    <property type="entry name" value="PanB"/>
    <property type="match status" value="1"/>
</dbReference>
<evidence type="ECO:0000256" key="8">
    <source>
        <dbReference type="HAMAP-Rule" id="MF_00156"/>
    </source>
</evidence>
<keyword evidence="6 8" id="KW-0479">Metal-binding</keyword>
<evidence type="ECO:0000256" key="9">
    <source>
        <dbReference type="PIRSR" id="PIRSR000388-1"/>
    </source>
</evidence>
<evidence type="ECO:0000256" key="3">
    <source>
        <dbReference type="ARBA" id="ARBA00011424"/>
    </source>
</evidence>
<keyword evidence="4 8" id="KW-0566">Pantothenate biosynthesis</keyword>
<evidence type="ECO:0000256" key="10">
    <source>
        <dbReference type="PIRSR" id="PIRSR000388-2"/>
    </source>
</evidence>
<comment type="catalytic activity">
    <reaction evidence="8">
        <text>(6R)-5,10-methylene-5,6,7,8-tetrahydrofolate + 3-methyl-2-oxobutanoate + H2O = 2-dehydropantoate + (6S)-5,6,7,8-tetrahydrofolate</text>
        <dbReference type="Rhea" id="RHEA:11824"/>
        <dbReference type="ChEBI" id="CHEBI:11561"/>
        <dbReference type="ChEBI" id="CHEBI:11851"/>
        <dbReference type="ChEBI" id="CHEBI:15377"/>
        <dbReference type="ChEBI" id="CHEBI:15636"/>
        <dbReference type="ChEBI" id="CHEBI:57453"/>
        <dbReference type="EC" id="2.1.2.11"/>
    </reaction>
</comment>
<feature type="binding site" evidence="8 10">
    <location>
        <position position="81"/>
    </location>
    <ligand>
        <name>3-methyl-2-oxobutanoate</name>
        <dbReference type="ChEBI" id="CHEBI:11851"/>
    </ligand>
</feature>
<dbReference type="AlphaFoldDB" id="A0AAU6PIH0"/>
<dbReference type="InterPro" id="IPR040442">
    <property type="entry name" value="Pyrv_kinase-like_dom_sf"/>
</dbReference>
<dbReference type="EMBL" id="CP138327">
    <property type="protein sequence ID" value="WXU00802.1"/>
    <property type="molecule type" value="Genomic_DNA"/>
</dbReference>
<protein>
    <recommendedName>
        <fullName evidence="8">3-methyl-2-oxobutanoate hydroxymethyltransferase</fullName>
        <ecNumber evidence="8">2.1.2.11</ecNumber>
    </recommendedName>
    <alternativeName>
        <fullName evidence="8">Ketopantoate hydroxymethyltransferase</fullName>
        <shortName evidence="8">KPHMT</shortName>
    </alternativeName>
</protein>
<comment type="pathway">
    <text evidence="1 8">Cofactor biosynthesis; (R)-pantothenate biosynthesis; (R)-pantoate from 3-methyl-2-oxobutanoate: step 1/2.</text>
</comment>
<dbReference type="FunFam" id="3.20.20.60:FF:000003">
    <property type="entry name" value="3-methyl-2-oxobutanoate hydroxymethyltransferase"/>
    <property type="match status" value="1"/>
</dbReference>
<dbReference type="Pfam" id="PF02548">
    <property type="entry name" value="Pantoate_transf"/>
    <property type="match status" value="1"/>
</dbReference>
<dbReference type="GO" id="GO:0003864">
    <property type="term" value="F:3-methyl-2-oxobutanoate hydroxymethyltransferase activity"/>
    <property type="evidence" value="ECO:0007669"/>
    <property type="project" value="UniProtKB-UniRule"/>
</dbReference>
<dbReference type="Gene3D" id="3.20.20.60">
    <property type="entry name" value="Phosphoenolpyruvate-binding domains"/>
    <property type="match status" value="1"/>
</dbReference>
<dbReference type="NCBIfam" id="NF001452">
    <property type="entry name" value="PRK00311.1"/>
    <property type="match status" value="1"/>
</dbReference>
<dbReference type="NCBIfam" id="TIGR00222">
    <property type="entry name" value="panB"/>
    <property type="match status" value="1"/>
</dbReference>
<organism evidence="12">
    <name type="scientific">Catillopecten margaritatus gill symbiont</name>
    <dbReference type="NCBI Taxonomy" id="3083288"/>
    <lineage>
        <taxon>Bacteria</taxon>
        <taxon>Pseudomonadati</taxon>
        <taxon>Pseudomonadota</taxon>
        <taxon>Gammaproteobacteria</taxon>
        <taxon>sulfur-oxidizing symbionts</taxon>
    </lineage>
</organism>
<dbReference type="GO" id="GO:0005737">
    <property type="term" value="C:cytoplasm"/>
    <property type="evidence" value="ECO:0007669"/>
    <property type="project" value="UniProtKB-SubCell"/>
</dbReference>
<dbReference type="EC" id="2.1.2.11" evidence="8"/>
<evidence type="ECO:0000313" key="12">
    <source>
        <dbReference type="EMBL" id="WXU00802.1"/>
    </source>
</evidence>
<keyword evidence="8" id="KW-0963">Cytoplasm</keyword>
<name>A0AAU6PIH0_9GAMM</name>
<dbReference type="InterPro" id="IPR015813">
    <property type="entry name" value="Pyrv/PenolPyrv_kinase-like_dom"/>
</dbReference>
<feature type="binding site" evidence="8 10">
    <location>
        <position position="109"/>
    </location>
    <ligand>
        <name>3-methyl-2-oxobutanoate</name>
        <dbReference type="ChEBI" id="CHEBI:11851"/>
    </ligand>
</feature>
<evidence type="ECO:0000256" key="7">
    <source>
        <dbReference type="ARBA" id="ARBA00056497"/>
    </source>
</evidence>
<dbReference type="CDD" id="cd06557">
    <property type="entry name" value="KPHMT-like"/>
    <property type="match status" value="1"/>
</dbReference>
<dbReference type="PIRSF" id="PIRSF000388">
    <property type="entry name" value="Pantoate_hydroxy_MeTrfase"/>
    <property type="match status" value="1"/>
</dbReference>
<reference evidence="12" key="1">
    <citation type="submission" date="2023-10" db="EMBL/GenBank/DDBJ databases">
        <title>The first scallop-associated chemosynthetic bacterial symbiont.</title>
        <authorList>
            <person name="Lin Y.-T."/>
            <person name="Sun J."/>
            <person name="Ip J.C.-H."/>
            <person name="He X."/>
            <person name="Gao Z.-M."/>
            <person name="Perez M."/>
            <person name="Xu T."/>
            <person name="Qian P.-Y."/>
            <person name="Qiu J.-W."/>
        </authorList>
    </citation>
    <scope>NUCLEOTIDE SEQUENCE</scope>
    <source>
        <strain evidence="12">Gill1</strain>
    </source>
</reference>
<evidence type="ECO:0000256" key="11">
    <source>
        <dbReference type="PIRSR" id="PIRSR000388-3"/>
    </source>
</evidence>
<dbReference type="GO" id="GO:0000287">
    <property type="term" value="F:magnesium ion binding"/>
    <property type="evidence" value="ECO:0007669"/>
    <property type="project" value="TreeGrafter"/>
</dbReference>
<comment type="subcellular location">
    <subcellularLocation>
        <location evidence="8">Cytoplasm</location>
    </subcellularLocation>
</comment>
<feature type="binding site" evidence="8 10">
    <location>
        <begin position="42"/>
        <end position="43"/>
    </location>
    <ligand>
        <name>3-methyl-2-oxobutanoate</name>
        <dbReference type="ChEBI" id="CHEBI:11851"/>
    </ligand>
</feature>
<feature type="binding site" evidence="8 11">
    <location>
        <position position="42"/>
    </location>
    <ligand>
        <name>Mg(2+)</name>
        <dbReference type="ChEBI" id="CHEBI:18420"/>
    </ligand>
</feature>
<keyword evidence="5 8" id="KW-0808">Transferase</keyword>
<accession>A0AAU6PIH0</accession>
<evidence type="ECO:0000256" key="5">
    <source>
        <dbReference type="ARBA" id="ARBA00022679"/>
    </source>
</evidence>
<proteinExistence type="inferred from homology"/>
<feature type="binding site" evidence="8 11">
    <location>
        <position position="111"/>
    </location>
    <ligand>
        <name>Mg(2+)</name>
        <dbReference type="ChEBI" id="CHEBI:18420"/>
    </ligand>
</feature>
<comment type="cofactor">
    <cofactor evidence="8 11">
        <name>Mg(2+)</name>
        <dbReference type="ChEBI" id="CHEBI:18420"/>
    </cofactor>
    <text evidence="8 11">Binds 1 Mg(2+) ion per subunit.</text>
</comment>
<evidence type="ECO:0000256" key="1">
    <source>
        <dbReference type="ARBA" id="ARBA00005033"/>
    </source>
</evidence>
<keyword evidence="8 11" id="KW-0460">Magnesium</keyword>
<evidence type="ECO:0000256" key="4">
    <source>
        <dbReference type="ARBA" id="ARBA00022655"/>
    </source>
</evidence>
<comment type="subunit">
    <text evidence="3 8">Homodecamer; pentamer of dimers.</text>
</comment>